<name>A0ABN2PY56_9MICO</name>
<comment type="caution">
    <text evidence="1">The sequence shown here is derived from an EMBL/GenBank/DDBJ whole genome shotgun (WGS) entry which is preliminary data.</text>
</comment>
<organism evidence="1 2">
    <name type="scientific">Agromyces allii</name>
    <dbReference type="NCBI Taxonomy" id="393607"/>
    <lineage>
        <taxon>Bacteria</taxon>
        <taxon>Bacillati</taxon>
        <taxon>Actinomycetota</taxon>
        <taxon>Actinomycetes</taxon>
        <taxon>Micrococcales</taxon>
        <taxon>Microbacteriaceae</taxon>
        <taxon>Agromyces</taxon>
    </lineage>
</organism>
<reference evidence="1 2" key="1">
    <citation type="journal article" date="2019" name="Int. J. Syst. Evol. Microbiol.">
        <title>The Global Catalogue of Microorganisms (GCM) 10K type strain sequencing project: providing services to taxonomists for standard genome sequencing and annotation.</title>
        <authorList>
            <consortium name="The Broad Institute Genomics Platform"/>
            <consortium name="The Broad Institute Genome Sequencing Center for Infectious Disease"/>
            <person name="Wu L."/>
            <person name="Ma J."/>
        </authorList>
    </citation>
    <scope>NUCLEOTIDE SEQUENCE [LARGE SCALE GENOMIC DNA]</scope>
    <source>
        <strain evidence="1 2">JCM 13584</strain>
    </source>
</reference>
<keyword evidence="2" id="KW-1185">Reference proteome</keyword>
<sequence>MPEIPTAPDAPADALDAPAEVLPDATADALLDAPADASAEAHRRTSWWVPVLAVSIAVLGATGTYLGAGYVAHTVRNDHIAKSLEIEQRADDAVGDLKAAITRADSAGQNGAAITAIAVDGLGTADLAGVLEAASASATELAATEVPALPEPIAYDESAVRPAWVSVVEILETRERAQVLVDELDDLTMATFDTEAAAAAADTARVAFYASAAESAAALLDANQVATYETRIAVQHGIDQSGDGWLEARDSSGAYRALATAVDAMRASAGAEQARRAEADYAARGPIEDFARSIAHGVNLDFVWANVVAGKSSDDNWYAGTALYRYGDGGWATIELSHSIGWYFTDDINAKAVVVHEVGHAQVVRPECEPLYSGPVFNGDDEMWATAWAIASGYDVDGSGIQAYGRPSDAQIAEAGKCI</sequence>
<proteinExistence type="predicted"/>
<gene>
    <name evidence="1" type="ORF">GCM10009717_00080</name>
</gene>
<dbReference type="Proteomes" id="UP001499954">
    <property type="component" value="Unassembled WGS sequence"/>
</dbReference>
<evidence type="ECO:0000313" key="2">
    <source>
        <dbReference type="Proteomes" id="UP001499954"/>
    </source>
</evidence>
<dbReference type="RefSeq" id="WP_157416318.1">
    <property type="nucleotide sequence ID" value="NZ_BAAAMK010000001.1"/>
</dbReference>
<dbReference type="EMBL" id="BAAAMK010000001">
    <property type="protein sequence ID" value="GAA1937619.1"/>
    <property type="molecule type" value="Genomic_DNA"/>
</dbReference>
<accession>A0ABN2PY56</accession>
<protein>
    <submittedName>
        <fullName evidence="1">Uncharacterized protein</fullName>
    </submittedName>
</protein>
<evidence type="ECO:0000313" key="1">
    <source>
        <dbReference type="EMBL" id="GAA1937619.1"/>
    </source>
</evidence>